<proteinExistence type="predicted"/>
<dbReference type="EMBL" id="JAOSID010000002">
    <property type="protein sequence ID" value="MDO8167963.1"/>
    <property type="molecule type" value="Genomic_DNA"/>
</dbReference>
<sequence length="264" mass="30773">MFIPVNISRLLINKKLNNKNLLTKNKQISYKNKSLIPKKLSKKIIKFINKKEHKAEEIEESITSMFSDMQQQPQEVFNEEETPLSIESTEKEKKLNVNVNNNNNPKSGTVTILKEILSLYDKHNSIMMNIILSSPNKRQEIINKYASYFQNTSQQFILPMSTLPEIIDVYIDPFEDVSSSIKQYLQEKNLVDRKYQVVNYPMSAVYNENMLGMTQKIKNYYTNGLLGVFINKSFPTQKDQKYADNLSLDQLSFETGRKFECLIK</sequence>
<evidence type="ECO:0000313" key="2">
    <source>
        <dbReference type="Proteomes" id="UP001172036"/>
    </source>
</evidence>
<evidence type="ECO:0000313" key="1">
    <source>
        <dbReference type="EMBL" id="MDO8167963.1"/>
    </source>
</evidence>
<protein>
    <submittedName>
        <fullName evidence="1">Uncharacterized protein</fullName>
    </submittedName>
</protein>
<keyword evidence="2" id="KW-1185">Reference proteome</keyword>
<gene>
    <name evidence="1" type="ORF">OC680_00500</name>
</gene>
<comment type="caution">
    <text evidence="1">The sequence shown here is derived from an EMBL/GenBank/DDBJ whole genome shotgun (WGS) entry which is preliminary data.</text>
</comment>
<name>A0ABT9DDL3_9MOLU</name>
<dbReference type="Proteomes" id="UP001172036">
    <property type="component" value="Unassembled WGS sequence"/>
</dbReference>
<organism evidence="1 2">
    <name type="scientific">Candidatus Phytoplasma melaleucae</name>
    <dbReference type="NCBI Taxonomy" id="2982630"/>
    <lineage>
        <taxon>Bacteria</taxon>
        <taxon>Bacillati</taxon>
        <taxon>Mycoplasmatota</taxon>
        <taxon>Mollicutes</taxon>
        <taxon>Acholeplasmatales</taxon>
        <taxon>Acholeplasmataceae</taxon>
        <taxon>Candidatus Phytoplasma</taxon>
    </lineage>
</organism>
<dbReference type="RefSeq" id="WP_304515168.1">
    <property type="nucleotide sequence ID" value="NZ_JAOSID010000002.1"/>
</dbReference>
<reference evidence="1 2" key="1">
    <citation type="journal article" date="2023" name="Int. J. Syst. Evol. Microbiol.">
        <title>The observation of taxonomic boundaries for the 16SrII and 16SrXXV phytoplasmas using genome-based delimitation.</title>
        <authorList>
            <person name="Rodrigues Jardim B."/>
            <person name="Tran-Nguyen L.T.T."/>
            <person name="Gambley C."/>
            <person name="Al-Sadi A.M."/>
            <person name="Al-Subhi A.M."/>
            <person name="Foissac X."/>
            <person name="Salar P."/>
            <person name="Cai H."/>
            <person name="Yang J.Y."/>
            <person name="Davis R."/>
            <person name="Jones L."/>
            <person name="Rodoni B."/>
            <person name="Constable F.E."/>
        </authorList>
    </citation>
    <scope>NUCLEOTIDE SEQUENCE [LARGE SCALE GENOMIC DNA]</scope>
    <source>
        <strain evidence="1">BAWM-155c</strain>
    </source>
</reference>
<accession>A0ABT9DDL3</accession>